<dbReference type="Proteomes" id="UP000054350">
    <property type="component" value="Unassembled WGS sequence"/>
</dbReference>
<name>A0A0L0S2L9_ALLM3</name>
<protein>
    <submittedName>
        <fullName evidence="1">Uncharacterized protein</fullName>
    </submittedName>
</protein>
<gene>
    <name evidence="1" type="ORF">AMAG_17948</name>
</gene>
<proteinExistence type="predicted"/>
<evidence type="ECO:0000313" key="1">
    <source>
        <dbReference type="EMBL" id="KNE56645.1"/>
    </source>
</evidence>
<dbReference type="VEuPathDB" id="FungiDB:AMAG_17948"/>
<accession>A0A0L0S2L9</accession>
<reference evidence="2" key="2">
    <citation type="submission" date="2009-11" db="EMBL/GenBank/DDBJ databases">
        <title>The Genome Sequence of Allomyces macrogynus strain ATCC 38327.</title>
        <authorList>
            <consortium name="The Broad Institute Genome Sequencing Platform"/>
            <person name="Russ C."/>
            <person name="Cuomo C."/>
            <person name="Shea T."/>
            <person name="Young S.K."/>
            <person name="Zeng Q."/>
            <person name="Koehrsen M."/>
            <person name="Haas B."/>
            <person name="Borodovsky M."/>
            <person name="Guigo R."/>
            <person name="Alvarado L."/>
            <person name="Berlin A."/>
            <person name="Borenstein D."/>
            <person name="Chen Z."/>
            <person name="Engels R."/>
            <person name="Freedman E."/>
            <person name="Gellesch M."/>
            <person name="Goldberg J."/>
            <person name="Griggs A."/>
            <person name="Gujja S."/>
            <person name="Heiman D."/>
            <person name="Hepburn T."/>
            <person name="Howarth C."/>
            <person name="Jen D."/>
            <person name="Larson L."/>
            <person name="Lewis B."/>
            <person name="Mehta T."/>
            <person name="Park D."/>
            <person name="Pearson M."/>
            <person name="Roberts A."/>
            <person name="Saif S."/>
            <person name="Shenoy N."/>
            <person name="Sisk P."/>
            <person name="Stolte C."/>
            <person name="Sykes S."/>
            <person name="Walk T."/>
            <person name="White J."/>
            <person name="Yandava C."/>
            <person name="Burger G."/>
            <person name="Gray M.W."/>
            <person name="Holland P.W.H."/>
            <person name="King N."/>
            <person name="Lang F.B.F."/>
            <person name="Roger A.J."/>
            <person name="Ruiz-Trillo I."/>
            <person name="Lander E."/>
            <person name="Nusbaum C."/>
        </authorList>
    </citation>
    <scope>NUCLEOTIDE SEQUENCE [LARGE SCALE GENOMIC DNA]</scope>
    <source>
        <strain evidence="2">ATCC 38327</strain>
    </source>
</reference>
<sequence length="104" mass="10664">MSVTAGGTFSHAPAWRPAAVAATYGVGRAPDRARAVLKYAFRVMVAGTAALASAGWATHSWAPVPALGNVLGQGTDEYAVDGAHGLKLAQGKEPGTDRFVCILK</sequence>
<reference evidence="1 2" key="1">
    <citation type="submission" date="2009-11" db="EMBL/GenBank/DDBJ databases">
        <title>Annotation of Allomyces macrogynus ATCC 38327.</title>
        <authorList>
            <consortium name="The Broad Institute Genome Sequencing Platform"/>
            <person name="Russ C."/>
            <person name="Cuomo C."/>
            <person name="Burger G."/>
            <person name="Gray M.W."/>
            <person name="Holland P.W.H."/>
            <person name="King N."/>
            <person name="Lang F.B.F."/>
            <person name="Roger A.J."/>
            <person name="Ruiz-Trillo I."/>
            <person name="Young S.K."/>
            <person name="Zeng Q."/>
            <person name="Gargeya S."/>
            <person name="Fitzgerald M."/>
            <person name="Haas B."/>
            <person name="Abouelleil A."/>
            <person name="Alvarado L."/>
            <person name="Arachchi H.M."/>
            <person name="Berlin A."/>
            <person name="Chapman S.B."/>
            <person name="Gearin G."/>
            <person name="Goldberg J."/>
            <person name="Griggs A."/>
            <person name="Gujja S."/>
            <person name="Hansen M."/>
            <person name="Heiman D."/>
            <person name="Howarth C."/>
            <person name="Larimer J."/>
            <person name="Lui A."/>
            <person name="MacDonald P.J.P."/>
            <person name="McCowen C."/>
            <person name="Montmayeur A."/>
            <person name="Murphy C."/>
            <person name="Neiman D."/>
            <person name="Pearson M."/>
            <person name="Priest M."/>
            <person name="Roberts A."/>
            <person name="Saif S."/>
            <person name="Shea T."/>
            <person name="Sisk P."/>
            <person name="Stolte C."/>
            <person name="Sykes S."/>
            <person name="Wortman J."/>
            <person name="Nusbaum C."/>
            <person name="Birren B."/>
        </authorList>
    </citation>
    <scope>NUCLEOTIDE SEQUENCE [LARGE SCALE GENOMIC DNA]</scope>
    <source>
        <strain evidence="1 2">ATCC 38327</strain>
    </source>
</reference>
<dbReference type="AlphaFoldDB" id="A0A0L0S2L9"/>
<dbReference type="EMBL" id="GG745330">
    <property type="protein sequence ID" value="KNE56645.1"/>
    <property type="molecule type" value="Genomic_DNA"/>
</dbReference>
<keyword evidence="2" id="KW-1185">Reference proteome</keyword>
<evidence type="ECO:0000313" key="2">
    <source>
        <dbReference type="Proteomes" id="UP000054350"/>
    </source>
</evidence>
<organism evidence="1 2">
    <name type="scientific">Allomyces macrogynus (strain ATCC 38327)</name>
    <name type="common">Allomyces javanicus var. macrogynus</name>
    <dbReference type="NCBI Taxonomy" id="578462"/>
    <lineage>
        <taxon>Eukaryota</taxon>
        <taxon>Fungi</taxon>
        <taxon>Fungi incertae sedis</taxon>
        <taxon>Blastocladiomycota</taxon>
        <taxon>Blastocladiomycetes</taxon>
        <taxon>Blastocladiales</taxon>
        <taxon>Blastocladiaceae</taxon>
        <taxon>Allomyces</taxon>
    </lineage>
</organism>